<accession>A0A1Y1IK93</accession>
<dbReference type="InterPro" id="IPR024679">
    <property type="entry name" value="Ipi1_N"/>
</dbReference>
<dbReference type="SUPFAM" id="SSF48371">
    <property type="entry name" value="ARM repeat"/>
    <property type="match status" value="1"/>
</dbReference>
<dbReference type="InterPro" id="IPR016024">
    <property type="entry name" value="ARM-type_fold"/>
</dbReference>
<dbReference type="Proteomes" id="UP000054558">
    <property type="component" value="Unassembled WGS sequence"/>
</dbReference>
<dbReference type="EMBL" id="DF237435">
    <property type="protein sequence ID" value="GAQ89087.1"/>
    <property type="molecule type" value="Genomic_DNA"/>
</dbReference>
<evidence type="ECO:0000256" key="5">
    <source>
        <dbReference type="SAM" id="MobiDB-lite"/>
    </source>
</evidence>
<protein>
    <submittedName>
        <fullName evidence="8">Uncharacterized protein</fullName>
    </submittedName>
</protein>
<dbReference type="PANTHER" id="PTHR16056">
    <property type="entry name" value="REGULATOR OF MICROTUBULE DYNAMICS PROTEIN"/>
    <property type="match status" value="1"/>
</dbReference>
<evidence type="ECO:0000256" key="1">
    <source>
        <dbReference type="ARBA" id="ARBA00004604"/>
    </source>
</evidence>
<evidence type="ECO:0000313" key="9">
    <source>
        <dbReference type="Proteomes" id="UP000054558"/>
    </source>
</evidence>
<dbReference type="STRING" id="105231.A0A1Y1IK93"/>
<gene>
    <name evidence="8" type="ORF">KFL_004860050</name>
</gene>
<organism evidence="8 9">
    <name type="scientific">Klebsormidium nitens</name>
    <name type="common">Green alga</name>
    <name type="synonym">Ulothrix nitens</name>
    <dbReference type="NCBI Taxonomy" id="105231"/>
    <lineage>
        <taxon>Eukaryota</taxon>
        <taxon>Viridiplantae</taxon>
        <taxon>Streptophyta</taxon>
        <taxon>Klebsormidiophyceae</taxon>
        <taxon>Klebsormidiales</taxon>
        <taxon>Klebsormidiaceae</taxon>
        <taxon>Klebsormidium</taxon>
    </lineage>
</organism>
<evidence type="ECO:0000256" key="4">
    <source>
        <dbReference type="ARBA" id="ARBA00023242"/>
    </source>
</evidence>
<dbReference type="GO" id="GO:0005634">
    <property type="term" value="C:nucleus"/>
    <property type="evidence" value="ECO:0000318"/>
    <property type="project" value="GO_Central"/>
</dbReference>
<dbReference type="PANTHER" id="PTHR16056:SF2">
    <property type="entry name" value="TESTIS-EXPRESSED PROTEIN 10"/>
    <property type="match status" value="1"/>
</dbReference>
<keyword evidence="9" id="KW-1185">Reference proteome</keyword>
<comment type="similarity">
    <text evidence="3">Belongs to the IPI1/TEX10 family.</text>
</comment>
<dbReference type="Pfam" id="PF25781">
    <property type="entry name" value="TPR_TEX10"/>
    <property type="match status" value="1"/>
</dbReference>
<dbReference type="InterPro" id="IPR057949">
    <property type="entry name" value="TPR_TEX10"/>
</dbReference>
<reference evidence="8 9" key="1">
    <citation type="journal article" date="2014" name="Nat. Commun.">
        <title>Klebsormidium flaccidum genome reveals primary factors for plant terrestrial adaptation.</title>
        <authorList>
            <person name="Hori K."/>
            <person name="Maruyama F."/>
            <person name="Fujisawa T."/>
            <person name="Togashi T."/>
            <person name="Yamamoto N."/>
            <person name="Seo M."/>
            <person name="Sato S."/>
            <person name="Yamada T."/>
            <person name="Mori H."/>
            <person name="Tajima N."/>
            <person name="Moriyama T."/>
            <person name="Ikeuchi M."/>
            <person name="Watanabe M."/>
            <person name="Wada H."/>
            <person name="Kobayashi K."/>
            <person name="Saito M."/>
            <person name="Masuda T."/>
            <person name="Sasaki-Sekimoto Y."/>
            <person name="Mashiguchi K."/>
            <person name="Awai K."/>
            <person name="Shimojima M."/>
            <person name="Masuda S."/>
            <person name="Iwai M."/>
            <person name="Nobusawa T."/>
            <person name="Narise T."/>
            <person name="Kondo S."/>
            <person name="Saito H."/>
            <person name="Sato R."/>
            <person name="Murakawa M."/>
            <person name="Ihara Y."/>
            <person name="Oshima-Yamada Y."/>
            <person name="Ohtaka K."/>
            <person name="Satoh M."/>
            <person name="Sonobe K."/>
            <person name="Ishii M."/>
            <person name="Ohtani R."/>
            <person name="Kanamori-Sato M."/>
            <person name="Honoki R."/>
            <person name="Miyazaki D."/>
            <person name="Mochizuki H."/>
            <person name="Umetsu J."/>
            <person name="Higashi K."/>
            <person name="Shibata D."/>
            <person name="Kamiya Y."/>
            <person name="Sato N."/>
            <person name="Nakamura Y."/>
            <person name="Tabata S."/>
            <person name="Ida S."/>
            <person name="Kurokawa K."/>
            <person name="Ohta H."/>
        </authorList>
    </citation>
    <scope>NUCLEOTIDE SEQUENCE [LARGE SCALE GENOMIC DNA]</scope>
    <source>
        <strain evidence="8 9">NIES-2285</strain>
    </source>
</reference>
<name>A0A1Y1IK93_KLENI</name>
<feature type="domain" description="Pre-rRNA-processing protein Ipi1 N-terminal" evidence="6">
    <location>
        <begin position="143"/>
        <end position="206"/>
    </location>
</feature>
<sequence>MGNQKATRLKKKKGPGIDFKRVKSKVGKKLPRADNFTRTDFKAKALHLPDQSVTASKGTAVTSRNLSLQELLGQASHYNAHSRKDSLGGLQELLQAHPALLPLHTAAIIEKIAPRIADGDRAVREALLGLLSKTVLPALPEAVVAPFFPVLAVHVCNGLTHMTAEVRLSSVAFLDLLIARYPALLRASPLHAQIEDHYVTLLSITGPFGRTPASLLKVLSSLHSFLQASQPAAASQEKASQTKDDMWQWGRTRASSLHGNRSAVGPKDGGRWPRDGEGAADSPGDARGAVPPLAARLVPRLLDCWSECTPAALAVKPDPPTAQSLVRIARVLHLLLDHESISGQSIAQEYLPQLTHKVAAQFPVAAPGVRVSAHDIEDLVDLNLAVCQLMLPFFGGVGAPPWEGALVEYLQGVLEGRVLPGSGKGLAHGLEKRALTEAQTGVVLASLGQLLRVVGEEERSGLLAAFTRFYLGCGPQSRSKAAALHFMGGLLQDESTFSLVPPAGVQQWLSSLPRLLWELRSASPPASHQVLLLLLRSARAASPEGPLASTIAALQPSLLPFVCLTVPPKKQGSGETRKFGPFVSLPEKTQALAVDLLPHLGALAPALISALAHCCGAPGVGVQVVLRLLQVLHHCAAAADTLTVATYLSFLVTLLAKWSALAHPGGAPAASDSGRAPGKEAESREGAATTSGSREAPGGKESEALLDGICAGLARAGGGAVVLSLVGPLLAKLLLSASGEQESESRGMDVWAVYAVLRAVSTCSEERVTAEPEATGMPAELAALLPSAVARYWLEVTSATSRGTGWLAPMLRPCVFLLRRQSWLLAPVLEQLMFNLDGSGVAQVSGLDQEVSAVNRGRRVLASLLRLFAVSELESLLVDCRVVVDKLLRLLQKLVQGSGQSDGQRASLLREDLAKLEARAAVLYGQRTFGKFA</sequence>
<evidence type="ECO:0000313" key="8">
    <source>
        <dbReference type="EMBL" id="GAQ89087.1"/>
    </source>
</evidence>
<proteinExistence type="inferred from homology"/>
<evidence type="ECO:0000256" key="3">
    <source>
        <dbReference type="ARBA" id="ARBA00006427"/>
    </source>
</evidence>
<dbReference type="OrthoDB" id="361362at2759"/>
<evidence type="ECO:0000259" key="6">
    <source>
        <dbReference type="Pfam" id="PF12333"/>
    </source>
</evidence>
<feature type="region of interest" description="Disordered" evidence="5">
    <location>
        <begin position="257"/>
        <end position="288"/>
    </location>
</feature>
<keyword evidence="4" id="KW-0539">Nucleus</keyword>
<evidence type="ECO:0000259" key="7">
    <source>
        <dbReference type="Pfam" id="PF25781"/>
    </source>
</evidence>
<evidence type="ECO:0000256" key="2">
    <source>
        <dbReference type="ARBA" id="ARBA00004642"/>
    </source>
</evidence>
<dbReference type="OMA" id="MILDQDI"/>
<feature type="domain" description="TEX10-like TPR repeats" evidence="7">
    <location>
        <begin position="506"/>
        <end position="657"/>
    </location>
</feature>
<dbReference type="Pfam" id="PF12333">
    <property type="entry name" value="Ipi1_N"/>
    <property type="match status" value="1"/>
</dbReference>
<feature type="compositionally biased region" description="Basic and acidic residues" evidence="5">
    <location>
        <begin position="268"/>
        <end position="277"/>
    </location>
</feature>
<dbReference type="Gene3D" id="1.25.10.10">
    <property type="entry name" value="Leucine-rich Repeat Variant"/>
    <property type="match status" value="1"/>
</dbReference>
<feature type="region of interest" description="Disordered" evidence="5">
    <location>
        <begin position="667"/>
        <end position="700"/>
    </location>
</feature>
<dbReference type="AlphaFoldDB" id="A0A1Y1IK93"/>
<comment type="subcellular location">
    <subcellularLocation>
        <location evidence="1">Nucleus</location>
        <location evidence="1">Nucleolus</location>
    </subcellularLocation>
    <subcellularLocation>
        <location evidence="2">Nucleus</location>
        <location evidence="2">Nucleoplasm</location>
    </subcellularLocation>
</comment>
<dbReference type="InterPro" id="IPR011989">
    <property type="entry name" value="ARM-like"/>
</dbReference>